<comment type="caution">
    <text evidence="2">The sequence shown here is derived from an EMBL/GenBank/DDBJ whole genome shotgun (WGS) entry which is preliminary data.</text>
</comment>
<reference evidence="2 3" key="1">
    <citation type="submission" date="2019-09" db="EMBL/GenBank/DDBJ databases">
        <title>Taxonomy of Antarctic Massilia spp.: description of Massilia rubra sp. nov., Massilia aquatica sp. nov., Massilia mucilaginosa sp. nov., Massilia frigida sp. nov. isolated from streams, lakes and regoliths.</title>
        <authorList>
            <person name="Holochova P."/>
            <person name="Sedlacek I."/>
            <person name="Kralova S."/>
            <person name="Maslanova I."/>
            <person name="Busse H.-J."/>
            <person name="Stankova E."/>
            <person name="Vrbovska V."/>
            <person name="Kovarovic V."/>
            <person name="Bartak M."/>
            <person name="Svec P."/>
            <person name="Pantucek R."/>
        </authorList>
    </citation>
    <scope>NUCLEOTIDE SEQUENCE [LARGE SCALE GENOMIC DNA]</scope>
    <source>
        <strain evidence="2 3">CCM 8692</strain>
    </source>
</reference>
<proteinExistence type="predicted"/>
<feature type="region of interest" description="Disordered" evidence="1">
    <location>
        <begin position="255"/>
        <end position="277"/>
    </location>
</feature>
<keyword evidence="3" id="KW-1185">Reference proteome</keyword>
<evidence type="ECO:0000313" key="2">
    <source>
        <dbReference type="EMBL" id="NHZ32349.1"/>
    </source>
</evidence>
<protein>
    <submittedName>
        <fullName evidence="2">DUF1631 domain-containing protein</fullName>
    </submittedName>
</protein>
<name>A0ABX0LEG5_9BURK</name>
<evidence type="ECO:0000256" key="1">
    <source>
        <dbReference type="SAM" id="MobiDB-lite"/>
    </source>
</evidence>
<dbReference type="Pfam" id="PF07793">
    <property type="entry name" value="DUF1631"/>
    <property type="match status" value="1"/>
</dbReference>
<accession>A0ABX0LEG5</accession>
<gene>
    <name evidence="2" type="ORF">F0185_01920</name>
</gene>
<evidence type="ECO:0000313" key="3">
    <source>
        <dbReference type="Proteomes" id="UP000785613"/>
    </source>
</evidence>
<organism evidence="2 3">
    <name type="scientific">Massilia rubra</name>
    <dbReference type="NCBI Taxonomy" id="2607910"/>
    <lineage>
        <taxon>Bacteria</taxon>
        <taxon>Pseudomonadati</taxon>
        <taxon>Pseudomonadota</taxon>
        <taxon>Betaproteobacteria</taxon>
        <taxon>Burkholderiales</taxon>
        <taxon>Oxalobacteraceae</taxon>
        <taxon>Telluria group</taxon>
        <taxon>Massilia</taxon>
    </lineage>
</organism>
<dbReference type="InterPro" id="IPR012434">
    <property type="entry name" value="DUF1631"/>
</dbReference>
<dbReference type="EMBL" id="VUYU01000001">
    <property type="protein sequence ID" value="NHZ32349.1"/>
    <property type="molecule type" value="Genomic_DNA"/>
</dbReference>
<dbReference type="Proteomes" id="UP000785613">
    <property type="component" value="Unassembled WGS sequence"/>
</dbReference>
<sequence length="789" mass="85904">MMADRHPDQLIHLSTKNAMQIPKRVFQLAKQPALSGFRVLAAKTIAEAGATLDKALQGKGGADVRLMTNARYILRQNAVLLQERMEHHFASYLERAMDTMYMDTRASIDDISADNLTLIEDDVVTRQIEIDRLVMRLRDADQPSLGRLNLMIAQLHGDGDVRERENPFRPYLLARSLHEALRQCVMDEAQSKVLFDTLSLAMVHCLQGYYVAIEEVFESRGISTKLTARPTALTRAQRDRLAWQKAAEQLIAHGPASGRAVAPAAHPSNPLKPPAQPKQARMMPELQRLMQQQRQAPAAHGALAQRPLPDLQEMVWNVFNQPKAARPPRHAHAPAMAGDASGGHSALEAQLKQLQQVRPAQAGGMPSREAPAPLDLRARLADAASSEPERVTIDLVSLLFESIVHDEQLPEGVRGQLGRLHVPFLRAAMQEPSMLHDAQHPARRLLDRIGTVATGITPEMACYPALESQIETVIDEVLDGFDTDMTAFADGQRQLDQFVSALLPRSDLGLARCIDTLGTLEAASARHSDAATALAPLLDPLDLDPRIGNFITDIWSRVLAHPASEASASRAMLAELVWSSQEKTTLEDRAVMVSMLPGMVKRVREGLAAAGMGQEAAKAALDQLVMVHMDVLGQRQPPSARPATLAQLRAHFAAFDGVPQAGRDAVSIGHAQLEAALAQRGIRADLYTDPGKSAARAADEQEWLGMALPGAGFEIALDGRYVPARLNAVSPRGSLYLFSVKGQAAPATFTRDALLAAMQDETLRTMEHAPVFERAVESLMAGAEALSNA</sequence>